<evidence type="ECO:0000256" key="1">
    <source>
        <dbReference type="ARBA" id="ARBA00001917"/>
    </source>
</evidence>
<name>A0ABT5TT81_9MICO</name>
<dbReference type="InterPro" id="IPR011576">
    <property type="entry name" value="Pyridox_Oxase_N"/>
</dbReference>
<proteinExistence type="inferred from homology"/>
<keyword evidence="3" id="KW-0285">Flavoprotein</keyword>
<keyword evidence="4" id="KW-0288">FMN</keyword>
<dbReference type="Proteomes" id="UP001165561">
    <property type="component" value="Unassembled WGS sequence"/>
</dbReference>
<dbReference type="PANTHER" id="PTHR10851">
    <property type="entry name" value="PYRIDOXINE-5-PHOSPHATE OXIDASE"/>
    <property type="match status" value="1"/>
</dbReference>
<evidence type="ECO:0000256" key="6">
    <source>
        <dbReference type="NCBIfam" id="TIGR00558"/>
    </source>
</evidence>
<sequence length="200" mass="22651">MTPILHDDELAEAPLEQLRAWMAEADPAGRVGEVTASLATVDEHQHPDVRIVVIRTVDDDGLTIYSDTRSRKGQDLEQNPRAAILMYWPELRRQVRLRGPVEILPDDANDAAFSSRPRPIGYWANHQSAPISDRQALVAQAAAVERQLAEADEIARPDHWVVYRLVPGTVEFWQAAEDHLHDRIEYRRSAGGWETVRLQP</sequence>
<comment type="cofactor">
    <cofactor evidence="1">
        <name>FMN</name>
        <dbReference type="ChEBI" id="CHEBI:58210"/>
    </cofactor>
</comment>
<evidence type="ECO:0000256" key="2">
    <source>
        <dbReference type="ARBA" id="ARBA00007301"/>
    </source>
</evidence>
<evidence type="ECO:0000313" key="10">
    <source>
        <dbReference type="Proteomes" id="UP001165561"/>
    </source>
</evidence>
<protein>
    <recommendedName>
        <fullName evidence="6">Pyridoxamine 5'-phosphate oxidase</fullName>
        <ecNumber evidence="6">1.4.3.5</ecNumber>
    </recommendedName>
</protein>
<evidence type="ECO:0000259" key="8">
    <source>
        <dbReference type="Pfam" id="PF10590"/>
    </source>
</evidence>
<gene>
    <name evidence="9" type="primary">pdxH</name>
    <name evidence="9" type="ORF">PU560_02215</name>
</gene>
<evidence type="ECO:0000259" key="7">
    <source>
        <dbReference type="Pfam" id="PF01243"/>
    </source>
</evidence>
<organism evidence="9 10">
    <name type="scientific">Georgenia halotolerans</name>
    <dbReference type="NCBI Taxonomy" id="3028317"/>
    <lineage>
        <taxon>Bacteria</taxon>
        <taxon>Bacillati</taxon>
        <taxon>Actinomycetota</taxon>
        <taxon>Actinomycetes</taxon>
        <taxon>Micrococcales</taxon>
        <taxon>Bogoriellaceae</taxon>
        <taxon>Georgenia</taxon>
    </lineage>
</organism>
<feature type="domain" description="Pyridoxamine 5'-phosphate oxidase N-terminal" evidence="7">
    <location>
        <begin position="35"/>
        <end position="145"/>
    </location>
</feature>
<dbReference type="EC" id="1.4.3.5" evidence="6"/>
<dbReference type="SUPFAM" id="SSF50475">
    <property type="entry name" value="FMN-binding split barrel"/>
    <property type="match status" value="1"/>
</dbReference>
<dbReference type="Pfam" id="PF10590">
    <property type="entry name" value="PNP_phzG_C"/>
    <property type="match status" value="1"/>
</dbReference>
<keyword evidence="5 9" id="KW-0560">Oxidoreductase</keyword>
<dbReference type="NCBIfam" id="NF004231">
    <property type="entry name" value="PRK05679.1"/>
    <property type="match status" value="1"/>
</dbReference>
<accession>A0ABT5TT81</accession>
<dbReference type="GO" id="GO:0004733">
    <property type="term" value="F:pyridoxamine phosphate oxidase activity"/>
    <property type="evidence" value="ECO:0007669"/>
    <property type="project" value="UniProtKB-EC"/>
</dbReference>
<dbReference type="PIRSF" id="PIRSF000190">
    <property type="entry name" value="Pyd_amn-ph_oxd"/>
    <property type="match status" value="1"/>
</dbReference>
<dbReference type="InterPro" id="IPR019576">
    <property type="entry name" value="Pyridoxamine_oxidase_dimer_C"/>
</dbReference>
<dbReference type="NCBIfam" id="TIGR00558">
    <property type="entry name" value="pdxH"/>
    <property type="match status" value="1"/>
</dbReference>
<dbReference type="EMBL" id="JARACI010000393">
    <property type="protein sequence ID" value="MDD9205279.1"/>
    <property type="molecule type" value="Genomic_DNA"/>
</dbReference>
<dbReference type="PANTHER" id="PTHR10851:SF0">
    <property type="entry name" value="PYRIDOXINE-5'-PHOSPHATE OXIDASE"/>
    <property type="match status" value="1"/>
</dbReference>
<comment type="caution">
    <text evidence="9">The sequence shown here is derived from an EMBL/GenBank/DDBJ whole genome shotgun (WGS) entry which is preliminary data.</text>
</comment>
<dbReference type="InterPro" id="IPR012349">
    <property type="entry name" value="Split_barrel_FMN-bd"/>
</dbReference>
<feature type="domain" description="Pyridoxine 5'-phosphate oxidase dimerisation C-terminal" evidence="8">
    <location>
        <begin position="160"/>
        <end position="200"/>
    </location>
</feature>
<dbReference type="Gene3D" id="2.30.110.10">
    <property type="entry name" value="Electron Transport, Fmn-binding Protein, Chain A"/>
    <property type="match status" value="1"/>
</dbReference>
<dbReference type="InterPro" id="IPR000659">
    <property type="entry name" value="Pyridox_Oxase"/>
</dbReference>
<evidence type="ECO:0000256" key="3">
    <source>
        <dbReference type="ARBA" id="ARBA00022630"/>
    </source>
</evidence>
<evidence type="ECO:0000256" key="5">
    <source>
        <dbReference type="ARBA" id="ARBA00023002"/>
    </source>
</evidence>
<keyword evidence="10" id="KW-1185">Reference proteome</keyword>
<reference evidence="9" key="1">
    <citation type="submission" date="2023-02" db="EMBL/GenBank/DDBJ databases">
        <title>Georgenia sp.10Sc9-8, isolated from a soil sample collected from the Taklamakan desert.</title>
        <authorList>
            <person name="Liu S."/>
        </authorList>
    </citation>
    <scope>NUCLEOTIDE SEQUENCE</scope>
    <source>
        <strain evidence="9">10Sc9-8</strain>
    </source>
</reference>
<dbReference type="Pfam" id="PF01243">
    <property type="entry name" value="PNPOx_N"/>
    <property type="match status" value="1"/>
</dbReference>
<comment type="similarity">
    <text evidence="2">Belongs to the pyridoxamine 5'-phosphate oxidase family.</text>
</comment>
<evidence type="ECO:0000313" key="9">
    <source>
        <dbReference type="EMBL" id="MDD9205279.1"/>
    </source>
</evidence>
<evidence type="ECO:0000256" key="4">
    <source>
        <dbReference type="ARBA" id="ARBA00022643"/>
    </source>
</evidence>